<feature type="compositionally biased region" description="Basic and acidic residues" evidence="9">
    <location>
        <begin position="733"/>
        <end position="742"/>
    </location>
</feature>
<evidence type="ECO:0000256" key="6">
    <source>
        <dbReference type="ARBA" id="ARBA00023242"/>
    </source>
</evidence>
<evidence type="ECO:0000256" key="7">
    <source>
        <dbReference type="ARBA" id="ARBA00025346"/>
    </source>
</evidence>
<proteinExistence type="inferred from homology"/>
<feature type="region of interest" description="Disordered" evidence="9">
    <location>
        <begin position="726"/>
        <end position="745"/>
    </location>
</feature>
<dbReference type="Pfam" id="PF25577">
    <property type="entry name" value="TPR_TAF2_C"/>
    <property type="match status" value="1"/>
</dbReference>
<evidence type="ECO:0000256" key="1">
    <source>
        <dbReference type="ARBA" id="ARBA00004123"/>
    </source>
</evidence>
<feature type="domain" description="Transcription initiation factor TFIID subunit 2 TPR repeats" evidence="11">
    <location>
        <begin position="814"/>
        <end position="969"/>
    </location>
</feature>
<dbReference type="PANTHER" id="PTHR15137:SF9">
    <property type="entry name" value="TRANSCRIPTION INITIATION FACTOR TFIID SUBUNIT 2"/>
    <property type="match status" value="1"/>
</dbReference>
<keyword evidence="12" id="KW-0396">Initiation factor</keyword>
<name>A0A0W0CQB2_CANGB</name>
<comment type="similarity">
    <text evidence="2">Belongs to the TAF2 family.</text>
</comment>
<feature type="domain" description="Transcription initiation factor TFIID subunit 2 Ig-like" evidence="10">
    <location>
        <begin position="627"/>
        <end position="813"/>
    </location>
</feature>
<evidence type="ECO:0000259" key="11">
    <source>
        <dbReference type="Pfam" id="PF25577"/>
    </source>
</evidence>
<evidence type="ECO:0000259" key="10">
    <source>
        <dbReference type="Pfam" id="PF25316"/>
    </source>
</evidence>
<evidence type="ECO:0000256" key="9">
    <source>
        <dbReference type="SAM" id="MobiDB-lite"/>
    </source>
</evidence>
<gene>
    <name evidence="12" type="ORF">AO440_000605</name>
</gene>
<evidence type="ECO:0000313" key="12">
    <source>
        <dbReference type="EMBL" id="KTB01808.1"/>
    </source>
</evidence>
<dbReference type="Gene3D" id="2.60.40.1730">
    <property type="entry name" value="tricorn interacting facor f3 domain"/>
    <property type="match status" value="1"/>
</dbReference>
<dbReference type="SUPFAM" id="SSF63737">
    <property type="entry name" value="Leukotriene A4 hydrolase N-terminal domain"/>
    <property type="match status" value="1"/>
</dbReference>
<dbReference type="GO" id="GO:0003743">
    <property type="term" value="F:translation initiation factor activity"/>
    <property type="evidence" value="ECO:0007669"/>
    <property type="project" value="UniProtKB-KW"/>
</dbReference>
<keyword evidence="6" id="KW-0539">Nucleus</keyword>
<keyword evidence="12" id="KW-0648">Protein biosynthesis</keyword>
<evidence type="ECO:0000256" key="3">
    <source>
        <dbReference type="ARBA" id="ARBA00017363"/>
    </source>
</evidence>
<comment type="subcellular location">
    <subcellularLocation>
        <location evidence="1">Nucleus</location>
    </subcellularLocation>
</comment>
<dbReference type="InterPro" id="IPR027268">
    <property type="entry name" value="Peptidase_M4/M1_CTD_sf"/>
</dbReference>
<dbReference type="Proteomes" id="UP000054886">
    <property type="component" value="Unassembled WGS sequence"/>
</dbReference>
<comment type="function">
    <text evidence="7">Functions as a component of the DNA-binding general transcription factor complex TFIID. Binding of TFIID to a promoter (with or without TATA element) is the initial step in pre-initiation complex (PIC) formation. TFIID plays a key role in the regulation of gene expression by RNA polymerase II through different activities such as transcription activator interaction, core promoter recognition and selectivity, TFIIA and TFIIB interaction, chromatin modification (histone acetylation by TAF1), facilitation of DNA opening and initiation of transcription.</text>
</comment>
<dbReference type="SUPFAM" id="SSF55486">
    <property type="entry name" value="Metalloproteases ('zincins'), catalytic domain"/>
    <property type="match status" value="1"/>
</dbReference>
<dbReference type="VEuPathDB" id="FungiDB:CAGL0L00297g"/>
<dbReference type="InterPro" id="IPR057345">
    <property type="entry name" value="Ig-like_TAF2"/>
</dbReference>
<dbReference type="InterPro" id="IPR037813">
    <property type="entry name" value="TAF2"/>
</dbReference>
<evidence type="ECO:0000256" key="2">
    <source>
        <dbReference type="ARBA" id="ARBA00010937"/>
    </source>
</evidence>
<keyword evidence="5" id="KW-0804">Transcription</keyword>
<dbReference type="VEuPathDB" id="FungiDB:B1J91_L00297g"/>
<dbReference type="EMBL" id="LLZZ01000129">
    <property type="protein sequence ID" value="KTB01808.1"/>
    <property type="molecule type" value="Genomic_DNA"/>
</dbReference>
<dbReference type="GO" id="GO:0003682">
    <property type="term" value="F:chromatin binding"/>
    <property type="evidence" value="ECO:0007669"/>
    <property type="project" value="EnsemblFungi"/>
</dbReference>
<evidence type="ECO:0000256" key="5">
    <source>
        <dbReference type="ARBA" id="ARBA00023163"/>
    </source>
</evidence>
<protein>
    <recommendedName>
        <fullName evidence="3">Transcription initiation factor TFIID subunit 2</fullName>
    </recommendedName>
    <alternativeName>
        <fullName evidence="8">TBP-associated factor 2</fullName>
    </alternativeName>
</protein>
<dbReference type="FunFam" id="1.10.390.10:FF:000011">
    <property type="entry name" value="Transcription initiation factor TFIID subunit"/>
    <property type="match status" value="1"/>
</dbReference>
<dbReference type="InterPro" id="IPR057991">
    <property type="entry name" value="TPR_TAF2_C"/>
</dbReference>
<dbReference type="GO" id="GO:0016251">
    <property type="term" value="F:RNA polymerase II general transcription initiation factor activity"/>
    <property type="evidence" value="ECO:0007669"/>
    <property type="project" value="TreeGrafter"/>
</dbReference>
<dbReference type="VEuPathDB" id="FungiDB:GWK60_D00077"/>
<dbReference type="PANTHER" id="PTHR15137">
    <property type="entry name" value="TRANSCRIPTION INITIATION FACTOR TFIID"/>
    <property type="match status" value="1"/>
</dbReference>
<dbReference type="CDD" id="cd09839">
    <property type="entry name" value="M1_like_TAF2"/>
    <property type="match status" value="1"/>
</dbReference>
<dbReference type="InterPro" id="IPR042097">
    <property type="entry name" value="Aminopeptidase_N-like_N_sf"/>
</dbReference>
<comment type="caution">
    <text evidence="12">The sequence shown here is derived from an EMBL/GenBank/DDBJ whole genome shotgun (WGS) entry which is preliminary data.</text>
</comment>
<dbReference type="VEuPathDB" id="FungiDB:GVI51_L00077"/>
<sequence>MAYGVNSTQINLLSNFEETQYRPYKIAHQSVSLDVDIYNHCIKGSATIILIPLIQHLEYVTFDSKGLEITDVTIESRRSANYIYDDQQRTQHEVYLNSFNDNLLLKNNSVHQTEFYKERIGEFNFAPSEETRSQITIKIPSNIKITLQNTDLLSNYTPITPTIKGTPASQEAVYTPLTIKIDYNVDQPTSGLVFDTVSKTEPELWNVFTTNSELGCGGSNWMPCIDTLDEKCTWEIEISIPKTVHDLIKESRLSERLARNKFGSDDTNTLLSKAAQEEYDVEENLANEESENDNQNPLSREIMVVCSEYSTVKQLLHPTDISKKIFSFQIFNPISAQFIGWSVGAFDTWQLPQLSKKLDYDEDLDEIRKITENSNSGEDNIGIQVFTLPQSDVTETLIMNSCLILQRIMDFYSKEFGSFPFSSYSLLFLPCASQNTLDFAGFSIFNTRLLYPPEIIDQMLPTTEKLAIALANQWSGVNITPATLNDFWCCKGIAGYMLLRVIKSIFGNNMFHYKLKMNTTKIIEEDIGRPPLGNSFSQLSSRPISLRSSAFDFMELKSPMVLHILDRRMTKTERSFGMSRVLPKIFLQAMSGDLPNNALTSSHFQHVCEKVNKSKLESFFQQWVFGSGVPLFRVTQRYNKKRMVVEMGIRQYPNDTDEFNERDKSKMEDFFNKALNSLEAPNVNKTSIFTGSITIRIHDSDGTPYEHLVEIKDIYTKVDIQYNTKHKKTRTRKNNEDEKTNEIRYGTSGSDMSFLGNILDSDTECQDWGIVHPSTAVANLSGDEIQRANESTIEWIRIDSDFEWLSTFYLNQPDYMFATQLQRDSDIEAQLESVWYYGDNLRDNMASKIYASQLVRTLMDDRYFYGIRIQAAKALSRYICKPTDKEHFLLTAFKKLYCHDNSNIPKSNNFSSFQDYFLQMSFPSLIAEIKDHYGDTPDYIGDFLLDILSYNDNSENSYYDTYYLCEIFEFTVNCCNGGNRKHVTKLMEQIRRYEHLEYWSPSYNLALTSKLIEIKCRLHTKGILLFEPIDYEILTRLAGERWMGESLICYSNFGIAKDFHNKINPVRISTFGGDKVIHFREGTQDASLAAMKSLLVCCSLKNQDILQLFAMFLAFEKDAYLKEGFVHSFIFAMNTCITTMKNQDIIDDFKEICESCCPEDNIEQLSDEEELSTMRVVDDFAEERTEKRKRAFKSGIYGVLPWFIHQFESYLPLQEILWEVLHNPLITTYQRKVLFDIVNIMYTQEDEYKVTLSLPRAKKLTATTLEDHKVVIKRKGALRLHINTNAASYNKSSNAPTSNKIKLKTGSKPNISINTIKNSVVASKPAKKAKKPTINRVGLLPIRFVKISGENVELSSVPFSKNIEFLKVNKRTFQLKIKTKPKNQI</sequence>
<dbReference type="GO" id="GO:0000976">
    <property type="term" value="F:transcription cis-regulatory region binding"/>
    <property type="evidence" value="ECO:0007669"/>
    <property type="project" value="TreeGrafter"/>
</dbReference>
<accession>A0A0W0CQB2</accession>
<dbReference type="Pfam" id="PF25316">
    <property type="entry name" value="TAF2_3rd"/>
    <property type="match status" value="1"/>
</dbReference>
<evidence type="ECO:0000256" key="4">
    <source>
        <dbReference type="ARBA" id="ARBA00023015"/>
    </source>
</evidence>
<dbReference type="GO" id="GO:0006367">
    <property type="term" value="P:transcription initiation at RNA polymerase II promoter"/>
    <property type="evidence" value="ECO:0007669"/>
    <property type="project" value="TreeGrafter"/>
</dbReference>
<dbReference type="Gene3D" id="1.10.390.10">
    <property type="entry name" value="Neutral Protease Domain 2"/>
    <property type="match status" value="1"/>
</dbReference>
<dbReference type="GO" id="GO:0045944">
    <property type="term" value="P:positive regulation of transcription by RNA polymerase II"/>
    <property type="evidence" value="ECO:0007669"/>
    <property type="project" value="EnsemblFungi"/>
</dbReference>
<evidence type="ECO:0000256" key="8">
    <source>
        <dbReference type="ARBA" id="ARBA00076306"/>
    </source>
</evidence>
<keyword evidence="4" id="KW-0805">Transcription regulation</keyword>
<dbReference type="GO" id="GO:0005669">
    <property type="term" value="C:transcription factor TFIID complex"/>
    <property type="evidence" value="ECO:0007669"/>
    <property type="project" value="EnsemblFungi"/>
</dbReference>
<organism evidence="12 13">
    <name type="scientific">Candida glabrata</name>
    <name type="common">Yeast</name>
    <name type="synonym">Torulopsis glabrata</name>
    <dbReference type="NCBI Taxonomy" id="5478"/>
    <lineage>
        <taxon>Eukaryota</taxon>
        <taxon>Fungi</taxon>
        <taxon>Dikarya</taxon>
        <taxon>Ascomycota</taxon>
        <taxon>Saccharomycotina</taxon>
        <taxon>Saccharomycetes</taxon>
        <taxon>Saccharomycetales</taxon>
        <taxon>Saccharomycetaceae</taxon>
        <taxon>Nakaseomyces</taxon>
    </lineage>
</organism>
<reference evidence="12 13" key="1">
    <citation type="submission" date="2015-10" db="EMBL/GenBank/DDBJ databases">
        <title>Draft genomes sequences of Candida glabrata isolates 1A, 1B, 2A, 2B, 3A and 3B.</title>
        <authorList>
            <person name="Haavelsrud O.E."/>
            <person name="Gaustad P."/>
        </authorList>
    </citation>
    <scope>NUCLEOTIDE SEQUENCE [LARGE SCALE GENOMIC DNA]</scope>
    <source>
        <strain evidence="12">910700640</strain>
    </source>
</reference>
<evidence type="ECO:0000313" key="13">
    <source>
        <dbReference type="Proteomes" id="UP000054886"/>
    </source>
</evidence>